<protein>
    <submittedName>
        <fullName evidence="6">Uncharacterized protein</fullName>
    </submittedName>
</protein>
<feature type="domain" description="TANGO6 N-terminal" evidence="5">
    <location>
        <begin position="84"/>
        <end position="269"/>
    </location>
</feature>
<comment type="caution">
    <text evidence="6">The sequence shown here is derived from an EMBL/GenBank/DDBJ whole genome shotgun (WGS) entry which is preliminary data.</text>
</comment>
<gene>
    <name evidence="6" type="ORF">PYX00_006843</name>
</gene>
<dbReference type="InterPro" id="IPR039600">
    <property type="entry name" value="TANGO6/Rtp1"/>
</dbReference>
<dbReference type="InterPro" id="IPR019451">
    <property type="entry name" value="Rtp1_C1"/>
</dbReference>
<dbReference type="InterPro" id="IPR011989">
    <property type="entry name" value="ARM-like"/>
</dbReference>
<reference evidence="6" key="1">
    <citation type="journal article" date="2024" name="Gigascience">
        <title>Chromosome-level genome of the poultry shaft louse Menopon gallinae provides insight into the host-switching and adaptive evolution of parasitic lice.</title>
        <authorList>
            <person name="Xu Y."/>
            <person name="Ma L."/>
            <person name="Liu S."/>
            <person name="Liang Y."/>
            <person name="Liu Q."/>
            <person name="He Z."/>
            <person name="Tian L."/>
            <person name="Duan Y."/>
            <person name="Cai W."/>
            <person name="Li H."/>
            <person name="Song F."/>
        </authorList>
    </citation>
    <scope>NUCLEOTIDE SEQUENCE</scope>
    <source>
        <strain evidence="6">Cailab_2023a</strain>
    </source>
</reference>
<dbReference type="PANTHER" id="PTHR20959">
    <property type="entry name" value="TRANSPORT AND GOLGI ORGANIZATION PROTEIN 6 FAMILY MEMBER"/>
    <property type="match status" value="1"/>
</dbReference>
<dbReference type="EMBL" id="JARGDH010000003">
    <property type="protein sequence ID" value="KAL0274417.1"/>
    <property type="molecule type" value="Genomic_DNA"/>
</dbReference>
<dbReference type="AlphaFoldDB" id="A0AAW2HYD1"/>
<organism evidence="6">
    <name type="scientific">Menopon gallinae</name>
    <name type="common">poultry shaft louse</name>
    <dbReference type="NCBI Taxonomy" id="328185"/>
    <lineage>
        <taxon>Eukaryota</taxon>
        <taxon>Metazoa</taxon>
        <taxon>Ecdysozoa</taxon>
        <taxon>Arthropoda</taxon>
        <taxon>Hexapoda</taxon>
        <taxon>Insecta</taxon>
        <taxon>Pterygota</taxon>
        <taxon>Neoptera</taxon>
        <taxon>Paraneoptera</taxon>
        <taxon>Psocodea</taxon>
        <taxon>Troctomorpha</taxon>
        <taxon>Phthiraptera</taxon>
        <taxon>Amblycera</taxon>
        <taxon>Menoponidae</taxon>
        <taxon>Menopon</taxon>
    </lineage>
</organism>
<evidence type="ECO:0000313" key="6">
    <source>
        <dbReference type="EMBL" id="KAL0274417.1"/>
    </source>
</evidence>
<dbReference type="InterPro" id="IPR057347">
    <property type="entry name" value="TANGO6_N"/>
</dbReference>
<dbReference type="Pfam" id="PF25267">
    <property type="entry name" value="TANGO6_N"/>
    <property type="match status" value="1"/>
</dbReference>
<feature type="domain" description="RNA polymerase II assembly factor Rtp1 C-terminal" evidence="3">
    <location>
        <begin position="764"/>
        <end position="871"/>
    </location>
</feature>
<feature type="domain" description="TANGO6 HEAT repeat" evidence="4">
    <location>
        <begin position="272"/>
        <end position="526"/>
    </location>
</feature>
<name>A0AAW2HYD1_9NEOP</name>
<dbReference type="InterPro" id="IPR019414">
    <property type="entry name" value="Rtp1_C2"/>
</dbReference>
<dbReference type="Pfam" id="PF10304">
    <property type="entry name" value="RTP1_C2"/>
    <property type="match status" value="1"/>
</dbReference>
<dbReference type="Pfam" id="PF10363">
    <property type="entry name" value="RTP1_C1"/>
    <property type="match status" value="1"/>
</dbReference>
<proteinExistence type="inferred from homology"/>
<dbReference type="InterPro" id="IPR016024">
    <property type="entry name" value="ARM-type_fold"/>
</dbReference>
<evidence type="ECO:0000259" key="5">
    <source>
        <dbReference type="Pfam" id="PF25267"/>
    </source>
</evidence>
<evidence type="ECO:0000259" key="2">
    <source>
        <dbReference type="Pfam" id="PF10304"/>
    </source>
</evidence>
<evidence type="ECO:0000256" key="1">
    <source>
        <dbReference type="ARBA" id="ARBA00005724"/>
    </source>
</evidence>
<dbReference type="PANTHER" id="PTHR20959:SF1">
    <property type="entry name" value="TRANSPORT AND GOLGI ORGANIZATION PROTEIN 6 HOMOLOG"/>
    <property type="match status" value="1"/>
</dbReference>
<dbReference type="GO" id="GO:0009306">
    <property type="term" value="P:protein secretion"/>
    <property type="evidence" value="ECO:0007669"/>
    <property type="project" value="TreeGrafter"/>
</dbReference>
<sequence>MDQKTIHNIISELAILRGNKETREEYLQTLRGKIRYTLETLPSPDELEEKLNQTDKVTIQFITTSLYVLKQLASISKDDSLSNLISIQQQQKIKILLHLIFCIGVKPSLFQGVNVLLANKTAVLNLNSLEDLSVVEFYNMMSDVVRSLFEILKTPNLRSLILVHLGDIMSALIQIIHIGEIKKPVKPGEPTKPGNGKSETFVMTEEWYNKLIKDRIEFRKLYNDLVDDIYKPLVIKELLILMAPAPSAELNKEITPPAWLRRAVSQQLSGYLISPGGVSLIMRATCDSSKDVVDWMNVEAIAKLISSVHGRLSSDEFYSLISPQIISLLNTTGPYCIPVARVSIKNIYHRNPEICNKYIFDKLFEPFIICSQPVKENFDGTLISEDSLSRCIDHINKCFIPGSRESTLPFKLLIKIIKIKYKLYMKVAESPYQHKSAIQDLLIRFFHSYNDINKLTAIYNALLFNEPHESMLEMNNELEFEFGPSGGIQVVKRSNTENPSPFGGNIELESEVAGDYMLDLLSHNKDYSKKLLYDLFVVLLSSMSKWYEEDIPAPDAKQDLLNVDELIVYIFGKSEKKMISIKLLAVLVENVQVMESIQENPELILSFVAKLLTKKAESILKAKDEDGEENGDEENDRSLEDLVVTLATLDIMTMNMKVGGDRWNQCKPLLNSITTIKDKCKDTFVKFLANLLYERILTHGSVSGPKKFPARSLKNDWLANLSVSESRARSEENSKLKLLNSNKSKRNKELIVDLSKECGENDLESAIGDACSEDVPTRGHGLIQLAKLIRRMDTDTIAKKEYVFTVLKQNLRHEDTYIYLAAINGLEALANIHSGVVLEVLSEEYVDDNKDADMRMKVGEVLVRVTRILGDVIPKYKALLVNTFLIGAKNKDELLRASSLSNLGEVLKILRFGVGDILQEVYICVRSIAATDRSDLVRRAAVLVAKLLLTGVSESAFMVLEPVIRDLYRTLIHIYKTDKDEVTRLHADLALAEIDRLVKSNFTKDLKLEKHIGILSLPR</sequence>
<dbReference type="InterPro" id="IPR057407">
    <property type="entry name" value="HEAT_TANGO6"/>
</dbReference>
<dbReference type="SUPFAM" id="SSF48371">
    <property type="entry name" value="ARM repeat"/>
    <property type="match status" value="1"/>
</dbReference>
<accession>A0AAW2HYD1</accession>
<feature type="domain" description="RNA polymerase II assembly factor Rtp1 C-terminal" evidence="2">
    <location>
        <begin position="963"/>
        <end position="995"/>
    </location>
</feature>
<evidence type="ECO:0000259" key="3">
    <source>
        <dbReference type="Pfam" id="PF10363"/>
    </source>
</evidence>
<dbReference type="Gene3D" id="1.25.10.10">
    <property type="entry name" value="Leucine-rich Repeat Variant"/>
    <property type="match status" value="1"/>
</dbReference>
<dbReference type="Pfam" id="PF23565">
    <property type="entry name" value="ARM_TANGO6"/>
    <property type="match status" value="1"/>
</dbReference>
<evidence type="ECO:0000259" key="4">
    <source>
        <dbReference type="Pfam" id="PF23565"/>
    </source>
</evidence>
<comment type="similarity">
    <text evidence="1">Belongs to the Tango6 family.</text>
</comment>